<proteinExistence type="predicted"/>
<feature type="compositionally biased region" description="Low complexity" evidence="1">
    <location>
        <begin position="1"/>
        <end position="17"/>
    </location>
</feature>
<feature type="non-terminal residue" evidence="2">
    <location>
        <position position="113"/>
    </location>
</feature>
<dbReference type="EMBL" id="JAHFYH010000001">
    <property type="protein sequence ID" value="KAH0238063.1"/>
    <property type="molecule type" value="Genomic_DNA"/>
</dbReference>
<sequence length="113" mass="12964">MSSSRQSRSVSSGLVSLEHPNPSSVRHSYIHQYREYTDRSQARPLSVKSATLRSLFTLGLAFVMVFYRSRAESPVMGIPFVDRFHLRLPRGDTARRARRERSSQIHIATRTCI</sequence>
<dbReference type="Proteomes" id="UP000767238">
    <property type="component" value="Unassembled WGS sequence"/>
</dbReference>
<evidence type="ECO:0000256" key="1">
    <source>
        <dbReference type="SAM" id="MobiDB-lite"/>
    </source>
</evidence>
<evidence type="ECO:0000313" key="2">
    <source>
        <dbReference type="EMBL" id="KAH0238063.1"/>
    </source>
</evidence>
<gene>
    <name evidence="2" type="ORF">KCV03_g180</name>
</gene>
<dbReference type="AlphaFoldDB" id="A0A9P8GR20"/>
<protein>
    <submittedName>
        <fullName evidence="2">Uncharacterized protein</fullName>
    </submittedName>
</protein>
<organism evidence="2 3">
    <name type="scientific">Aureobasidium melanogenum</name>
    <name type="common">Aureobasidium pullulans var. melanogenum</name>
    <dbReference type="NCBI Taxonomy" id="46634"/>
    <lineage>
        <taxon>Eukaryota</taxon>
        <taxon>Fungi</taxon>
        <taxon>Dikarya</taxon>
        <taxon>Ascomycota</taxon>
        <taxon>Pezizomycotina</taxon>
        <taxon>Dothideomycetes</taxon>
        <taxon>Dothideomycetidae</taxon>
        <taxon>Dothideales</taxon>
        <taxon>Saccotheciaceae</taxon>
        <taxon>Aureobasidium</taxon>
    </lineage>
</organism>
<comment type="caution">
    <text evidence="2">The sequence shown here is derived from an EMBL/GenBank/DDBJ whole genome shotgun (WGS) entry which is preliminary data.</text>
</comment>
<evidence type="ECO:0000313" key="3">
    <source>
        <dbReference type="Proteomes" id="UP000767238"/>
    </source>
</evidence>
<feature type="region of interest" description="Disordered" evidence="1">
    <location>
        <begin position="1"/>
        <end position="26"/>
    </location>
</feature>
<name>A0A9P8GR20_AURME</name>
<reference evidence="2" key="1">
    <citation type="journal article" date="2021" name="J Fungi (Basel)">
        <title>Virulence traits and population genomics of the black yeast Aureobasidium melanogenum.</title>
        <authorList>
            <person name="Cernosa A."/>
            <person name="Sun X."/>
            <person name="Gostincar C."/>
            <person name="Fang C."/>
            <person name="Gunde-Cimerman N."/>
            <person name="Song Z."/>
        </authorList>
    </citation>
    <scope>NUCLEOTIDE SEQUENCE</scope>
    <source>
        <strain evidence="2">EXF-8016</strain>
    </source>
</reference>
<accession>A0A9P8GR20</accession>
<reference evidence="2" key="2">
    <citation type="submission" date="2021-08" db="EMBL/GenBank/DDBJ databases">
        <authorList>
            <person name="Gostincar C."/>
            <person name="Sun X."/>
            <person name="Song Z."/>
            <person name="Gunde-Cimerman N."/>
        </authorList>
    </citation>
    <scope>NUCLEOTIDE SEQUENCE</scope>
    <source>
        <strain evidence="2">EXF-8016</strain>
    </source>
</reference>